<evidence type="ECO:0000256" key="2">
    <source>
        <dbReference type="ARBA" id="ARBA00022801"/>
    </source>
</evidence>
<dbReference type="CDD" id="cd03443">
    <property type="entry name" value="PaaI_thioesterase"/>
    <property type="match status" value="1"/>
</dbReference>
<reference evidence="4" key="1">
    <citation type="submission" date="2019-03" db="EMBL/GenBank/DDBJ databases">
        <title>Afifella sp. nov., isolated from activated sludge.</title>
        <authorList>
            <person name="Li Q."/>
            <person name="Liu Y."/>
        </authorList>
    </citation>
    <scope>NUCLEOTIDE SEQUENCE</scope>
    <source>
        <strain evidence="4">L72</strain>
    </source>
</reference>
<dbReference type="InterPro" id="IPR006683">
    <property type="entry name" value="Thioestr_dom"/>
</dbReference>
<dbReference type="InterPro" id="IPR029069">
    <property type="entry name" value="HotDog_dom_sf"/>
</dbReference>
<dbReference type="PANTHER" id="PTHR21660">
    <property type="entry name" value="THIOESTERASE SUPERFAMILY MEMBER-RELATED"/>
    <property type="match status" value="1"/>
</dbReference>
<comment type="caution">
    <text evidence="4">The sequence shown here is derived from an EMBL/GenBank/DDBJ whole genome shotgun (WGS) entry which is preliminary data.</text>
</comment>
<evidence type="ECO:0000259" key="3">
    <source>
        <dbReference type="Pfam" id="PF03061"/>
    </source>
</evidence>
<comment type="similarity">
    <text evidence="1">Belongs to the thioesterase PaaI family.</text>
</comment>
<evidence type="ECO:0000313" key="4">
    <source>
        <dbReference type="EMBL" id="MYZ48007.1"/>
    </source>
</evidence>
<name>A0A964WTG6_9HYPH</name>
<dbReference type="SUPFAM" id="SSF54637">
    <property type="entry name" value="Thioesterase/thiol ester dehydrase-isomerase"/>
    <property type="match status" value="1"/>
</dbReference>
<proteinExistence type="inferred from homology"/>
<keyword evidence="2" id="KW-0378">Hydrolase</keyword>
<organism evidence="4 5">
    <name type="scientific">Propylenella binzhouense</name>
    <dbReference type="NCBI Taxonomy" id="2555902"/>
    <lineage>
        <taxon>Bacteria</taxon>
        <taxon>Pseudomonadati</taxon>
        <taxon>Pseudomonadota</taxon>
        <taxon>Alphaproteobacteria</taxon>
        <taxon>Hyphomicrobiales</taxon>
        <taxon>Propylenellaceae</taxon>
        <taxon>Propylenella</taxon>
    </lineage>
</organism>
<dbReference type="Pfam" id="PF03061">
    <property type="entry name" value="4HBT"/>
    <property type="match status" value="1"/>
</dbReference>
<protein>
    <submittedName>
        <fullName evidence="4">PaaI family thioesterase</fullName>
    </submittedName>
</protein>
<keyword evidence="5" id="KW-1185">Reference proteome</keyword>
<dbReference type="AlphaFoldDB" id="A0A964WTG6"/>
<accession>A0A964WTG6</accession>
<gene>
    <name evidence="4" type="ORF">E4O86_09820</name>
</gene>
<dbReference type="Gene3D" id="3.10.129.10">
    <property type="entry name" value="Hotdog Thioesterase"/>
    <property type="match status" value="1"/>
</dbReference>
<dbReference type="RefSeq" id="WP_161140358.1">
    <property type="nucleotide sequence ID" value="NZ_SPKJ01000026.1"/>
</dbReference>
<dbReference type="InterPro" id="IPR039298">
    <property type="entry name" value="ACOT13"/>
</dbReference>
<dbReference type="OrthoDB" id="3477511at2"/>
<evidence type="ECO:0000256" key="1">
    <source>
        <dbReference type="ARBA" id="ARBA00008324"/>
    </source>
</evidence>
<dbReference type="Proteomes" id="UP000773614">
    <property type="component" value="Unassembled WGS sequence"/>
</dbReference>
<evidence type="ECO:0000313" key="5">
    <source>
        <dbReference type="Proteomes" id="UP000773614"/>
    </source>
</evidence>
<sequence>MRQRSVTPDDLRAMGWEQMPDEGFLALIGPMWRIADADGIRFGLLAEPRHHNKRGVVQGGMLMTLADRAMGMASRAVTGNQSQVTVQLDVHFVSAAEIGEFVEARGEVVRKTNSLVFVRGTLVAGSRIIATGNGIWKAMREPAAASRQSPA</sequence>
<dbReference type="EMBL" id="SPKJ01000026">
    <property type="protein sequence ID" value="MYZ48007.1"/>
    <property type="molecule type" value="Genomic_DNA"/>
</dbReference>
<dbReference type="PANTHER" id="PTHR21660:SF1">
    <property type="entry name" value="ACYL-COENZYME A THIOESTERASE 13"/>
    <property type="match status" value="1"/>
</dbReference>
<dbReference type="GO" id="GO:0047617">
    <property type="term" value="F:fatty acyl-CoA hydrolase activity"/>
    <property type="evidence" value="ECO:0007669"/>
    <property type="project" value="InterPro"/>
</dbReference>
<feature type="domain" description="Thioesterase" evidence="3">
    <location>
        <begin position="55"/>
        <end position="126"/>
    </location>
</feature>